<dbReference type="PROSITE" id="PS50297">
    <property type="entry name" value="ANK_REP_REGION"/>
    <property type="match status" value="2"/>
</dbReference>
<evidence type="ECO:0000313" key="5">
    <source>
        <dbReference type="Proteomes" id="UP000319160"/>
    </source>
</evidence>
<dbReference type="Pfam" id="PF14420">
    <property type="entry name" value="Clr5"/>
    <property type="match status" value="1"/>
</dbReference>
<feature type="repeat" description="ANK" evidence="1">
    <location>
        <begin position="924"/>
        <end position="956"/>
    </location>
</feature>
<evidence type="ECO:0000256" key="1">
    <source>
        <dbReference type="PROSITE-ProRule" id="PRU00023"/>
    </source>
</evidence>
<protein>
    <recommendedName>
        <fullName evidence="3">Clr5 domain-containing protein</fullName>
    </recommendedName>
</protein>
<evidence type="ECO:0000313" key="4">
    <source>
        <dbReference type="EMBL" id="TRX91521.1"/>
    </source>
</evidence>
<evidence type="ECO:0000259" key="3">
    <source>
        <dbReference type="Pfam" id="PF14420"/>
    </source>
</evidence>
<organism evidence="4 5">
    <name type="scientific">Xylaria flabelliformis</name>
    <dbReference type="NCBI Taxonomy" id="2512241"/>
    <lineage>
        <taxon>Eukaryota</taxon>
        <taxon>Fungi</taxon>
        <taxon>Dikarya</taxon>
        <taxon>Ascomycota</taxon>
        <taxon>Pezizomycotina</taxon>
        <taxon>Sordariomycetes</taxon>
        <taxon>Xylariomycetidae</taxon>
        <taxon>Xylariales</taxon>
        <taxon>Xylariaceae</taxon>
        <taxon>Xylaria</taxon>
    </lineage>
</organism>
<feature type="region of interest" description="Disordered" evidence="2">
    <location>
        <begin position="1037"/>
        <end position="1065"/>
    </location>
</feature>
<dbReference type="EMBL" id="VFLP01000044">
    <property type="protein sequence ID" value="TRX91521.1"/>
    <property type="molecule type" value="Genomic_DNA"/>
</dbReference>
<dbReference type="Gene3D" id="1.25.40.20">
    <property type="entry name" value="Ankyrin repeat-containing domain"/>
    <property type="match status" value="2"/>
</dbReference>
<dbReference type="Pfam" id="PF12796">
    <property type="entry name" value="Ank_2"/>
    <property type="match status" value="1"/>
</dbReference>
<dbReference type="InterPro" id="IPR002110">
    <property type="entry name" value="Ankyrin_rpt"/>
</dbReference>
<feature type="compositionally biased region" description="Acidic residues" evidence="2">
    <location>
        <begin position="1045"/>
        <end position="1058"/>
    </location>
</feature>
<feature type="domain" description="Clr5" evidence="3">
    <location>
        <begin position="17"/>
        <end position="62"/>
    </location>
</feature>
<keyword evidence="5" id="KW-1185">Reference proteome</keyword>
<feature type="repeat" description="ANK" evidence="1">
    <location>
        <begin position="884"/>
        <end position="919"/>
    </location>
</feature>
<gene>
    <name evidence="4" type="ORF">FHL15_007526</name>
</gene>
<sequence length="1070" mass="120342">MPPYRHRQLHEQRDGLWKENESILRRLYLKEHKTLKDVKKAMESEYGFPTTPLSTYESKLRDLGLRKKMKRKDWRPVYQHYINSGSRHTALFFNGTQIPWDKAWREIRRSGARVLDHGEAIELPTDVVMRTPSPVLSQSAFTLQRGKEPAPAPWNLSNEPLDGLGLEAIFRRLTLYDIPSNLLRIEMLSTLPHTSTLALCPGPTHGNLTSDINRLSNALYHLANTGPWRCDRNSHKESLNGAFDMILNGAFDMILNLAPKHGILSGILKENSSTIQSATENMIVISKHRGRKDNFRMLIEAIGRYHPEWIPQGQCLEHAGRIGCVETCRLLLRMPNRSQYDTSFDSYADNYTTAVLESTGRGHFECAKLLCQHTIKQGMNFPSSKNTLATKILARILDKTTLDRYYSSWDRRFLYFDPKNPNVLQIFNWLLEAGANVDAPALFPFPGPNRNYIVRHTPKWWMPTILDEVCLWNLELYSHIVGRSVKFRTELTRSGVYSSAKEGIDFLLIYLRSRPSYTPIQLTKLLGIILTESLLRFVDSEVSKALHERDAKVIHTLLNYNINLTQFGSSMNVSAMLYYVVRGAKRHRTMYHTIDHIIKTLVCKGAIIVPETIAEAIEDEGIALLQLLSSYSPDFKNQSALALCTAISRNNYNAVSWLLNIGVNINTTLKGNREEDVTILAKAIEYTGQSEFDILGYKVRFGYWEERNTISYGMLEHLISRNIKLRANPNDTNMRNLIYLIIQHRRAGEKWTEIIEKIRLLLNAETMTDDPSDTEPCLSKLFGLPSPGHSSAVSDLMKLLSDHGISFNHSSTLTFLIAAGAPIEAIQRLLNDGVDVNAYCSRELDCGCQQRPPLQAAVVVGSFDLVQLLIQRGADVNQRAKGLHSATALQMACREIYNPNINLIKFLITNGADVNAPAAAAPEWGLTAFQEAAMDGNFEVALLLLDHGADINASISTIDGLCALDGAAIFGRLDMVHFLLELGALSHVGGESGYKGAILGAEATDKLAIADMIRQHALRNGRVGEELYAHHSKWTEFSSSYDSSSDSDDSSDDSEIGLEDQNHWEGLQYL</sequence>
<dbReference type="PANTHER" id="PTHR46224:SF6">
    <property type="entry name" value="ANKYRIN REPEAT FAMILY PROTEIN"/>
    <property type="match status" value="1"/>
</dbReference>
<dbReference type="PROSITE" id="PS50088">
    <property type="entry name" value="ANK_REPEAT"/>
    <property type="match status" value="3"/>
</dbReference>
<dbReference type="OrthoDB" id="539213at2759"/>
<dbReference type="SMART" id="SM00248">
    <property type="entry name" value="ANK"/>
    <property type="match status" value="8"/>
</dbReference>
<dbReference type="SUPFAM" id="SSF48403">
    <property type="entry name" value="Ankyrin repeat"/>
    <property type="match status" value="2"/>
</dbReference>
<dbReference type="InterPro" id="IPR025676">
    <property type="entry name" value="Clr5_dom"/>
</dbReference>
<dbReference type="STRING" id="2512241.A0A553HUA4"/>
<dbReference type="Proteomes" id="UP000319160">
    <property type="component" value="Unassembled WGS sequence"/>
</dbReference>
<evidence type="ECO:0000256" key="2">
    <source>
        <dbReference type="SAM" id="MobiDB-lite"/>
    </source>
</evidence>
<proteinExistence type="predicted"/>
<comment type="caution">
    <text evidence="4">The sequence shown here is derived from an EMBL/GenBank/DDBJ whole genome shotgun (WGS) entry which is preliminary data.</text>
</comment>
<dbReference type="Pfam" id="PF00023">
    <property type="entry name" value="Ank"/>
    <property type="match status" value="1"/>
</dbReference>
<feature type="repeat" description="ANK" evidence="1">
    <location>
        <begin position="849"/>
        <end position="881"/>
    </location>
</feature>
<name>A0A553HUA4_9PEZI</name>
<reference evidence="5" key="1">
    <citation type="submission" date="2019-06" db="EMBL/GenBank/DDBJ databases">
        <title>Draft genome sequence of the griseofulvin-producing fungus Xylaria cubensis strain G536.</title>
        <authorList>
            <person name="Mead M.E."/>
            <person name="Raja H.A."/>
            <person name="Steenwyk J.L."/>
            <person name="Knowles S.L."/>
            <person name="Oberlies N.H."/>
            <person name="Rokas A."/>
        </authorList>
    </citation>
    <scope>NUCLEOTIDE SEQUENCE [LARGE SCALE GENOMIC DNA]</scope>
    <source>
        <strain evidence="5">G536</strain>
    </source>
</reference>
<dbReference type="PANTHER" id="PTHR46224">
    <property type="entry name" value="ANKYRIN REPEAT FAMILY PROTEIN"/>
    <property type="match status" value="1"/>
</dbReference>
<dbReference type="InterPro" id="IPR051616">
    <property type="entry name" value="Cul2-RING_E3_ligase_SR"/>
</dbReference>
<accession>A0A553HUA4</accession>
<dbReference type="InterPro" id="IPR036770">
    <property type="entry name" value="Ankyrin_rpt-contain_sf"/>
</dbReference>
<dbReference type="AlphaFoldDB" id="A0A553HUA4"/>
<keyword evidence="1" id="KW-0040">ANK repeat</keyword>